<accession>A0A1I5GG90</accession>
<dbReference type="EMBL" id="FOUY01000046">
    <property type="protein sequence ID" value="SFO35034.1"/>
    <property type="molecule type" value="Genomic_DNA"/>
</dbReference>
<dbReference type="STRING" id="260086.SAMN05216207_104641"/>
<protein>
    <submittedName>
        <fullName evidence="1">Uncharacterized protein</fullName>
    </submittedName>
</protein>
<reference evidence="1 2" key="1">
    <citation type="submission" date="2016-10" db="EMBL/GenBank/DDBJ databases">
        <authorList>
            <person name="de Groot N.N."/>
        </authorList>
    </citation>
    <scope>NUCLEOTIDE SEQUENCE [LARGE SCALE GENOMIC DNA]</scope>
    <source>
        <strain evidence="1 2">CGMCC 4.1877</strain>
    </source>
</reference>
<keyword evidence="2" id="KW-1185">Reference proteome</keyword>
<dbReference type="RefSeq" id="WP_093353516.1">
    <property type="nucleotide sequence ID" value="NZ_FOUY01000046.1"/>
</dbReference>
<dbReference type="Proteomes" id="UP000199614">
    <property type="component" value="Unassembled WGS sequence"/>
</dbReference>
<evidence type="ECO:0000313" key="1">
    <source>
        <dbReference type="EMBL" id="SFO35034.1"/>
    </source>
</evidence>
<name>A0A1I5GG90_PSUAM</name>
<gene>
    <name evidence="1" type="ORF">SAMN05216207_104641</name>
</gene>
<proteinExistence type="predicted"/>
<evidence type="ECO:0000313" key="2">
    <source>
        <dbReference type="Proteomes" id="UP000199614"/>
    </source>
</evidence>
<organism evidence="1 2">
    <name type="scientific">Pseudonocardia ammonioxydans</name>
    <dbReference type="NCBI Taxonomy" id="260086"/>
    <lineage>
        <taxon>Bacteria</taxon>
        <taxon>Bacillati</taxon>
        <taxon>Actinomycetota</taxon>
        <taxon>Actinomycetes</taxon>
        <taxon>Pseudonocardiales</taxon>
        <taxon>Pseudonocardiaceae</taxon>
        <taxon>Pseudonocardia</taxon>
    </lineage>
</organism>
<sequence length="227" mass="24401">MTVLVALQVWAQIVGPVIAAVAAGASWMSAKASLRTAGRADQTAARAAEALSRVTRPELNYIAISPRGARVTSSPFVADLVLRNDSPHSGYVSAVRVVRRSDGVVLAEASGLDVPILTTPEHTYVPIGRMTAAFPDGDRSGWPTDEPPIMCTVEFTDAARLARWRQSAYSNEGRDVDERVGGGTVVFTYSDARQAYEPVPAGVDPDARRPRRGRLRLAYAALRGRLD</sequence>
<dbReference type="AlphaFoldDB" id="A0A1I5GG90"/>